<sequence length="788" mass="88636">MLHPIDANPGETYYFKLKSESFSATFVKTKPNGDLVFERTDKSGRWHIDRKSYLFMRCRGGAVRVSAEDALLTEQFVVEPGAFEPIMPGDTKQVRARKTRYFKATIQHYYVSCMDEYSISASHPALKAFLEEHKPTHDKLFGDETDVPGTSTLIALARECGEKHFRPFACFLNGSGGDRRSGKWNDFVRAHRAAMVTWYWSPHAPTFGAVKAWFNGEVAKERERRLALAAGDPVGDEMRQLAGGHKTSRVLAAPRYVPHLGDLSVPGDEIDAGFDTPCDGTLHNWINREASLANIARREGRTVANRQIEAINPHVQTLRPLECTVMDHTQIDLHVIVLDANGKVVGETFRPWLIVVMDVHTRMVLSARLSIEAPSLFTLYGGLKESLRPKDFLQHLNTEKALYWALDGFGKFRRMLVDNDLANIGRSMRATASSVGLNVSFAPVKTPTYKSIVERFFKTLNLRLWHEADGGVPEKPGVSDKDPRKKARFTLPEAQEMLWNYIITDYHLAVHDDLGVPPALEWMNSFADYKRPLVDDMNVVENAFGRSAVRTMTTSGIQYRNEDFWHQDLITLLLDELCRFSNNPRGTRAKNNTRSVLMELVEHTDRSRIGVYHPGRGTYIEVPNAKPGNTGPYEDNVEERRKKNEATEAFFPRNKHAINRAAIVAHLTEGPTPIVDMSPTSSSPGQPVSNGNDGRSSSHELPIHKRDQIVIQRSGQSRGKRAASKKADKRQEDVVYSVEAVPLAMALVPDTSEAAENLIPASAPSRFKVADKESYFERMKRELKVSRD</sequence>
<keyword evidence="3" id="KW-1185">Reference proteome</keyword>
<organism evidence="2 3">
    <name type="scientific">Rhizobium grahamii</name>
    <dbReference type="NCBI Taxonomy" id="1120045"/>
    <lineage>
        <taxon>Bacteria</taxon>
        <taxon>Pseudomonadati</taxon>
        <taxon>Pseudomonadota</taxon>
        <taxon>Alphaproteobacteria</taxon>
        <taxon>Hyphomicrobiales</taxon>
        <taxon>Rhizobiaceae</taxon>
        <taxon>Rhizobium/Agrobacterium group</taxon>
        <taxon>Rhizobium</taxon>
    </lineage>
</organism>
<name>A0A5Q0C3G2_9HYPH</name>
<dbReference type="OrthoDB" id="5287589at2"/>
<dbReference type="InterPro" id="IPR036397">
    <property type="entry name" value="RNaseH_sf"/>
</dbReference>
<feature type="compositionally biased region" description="Polar residues" evidence="1">
    <location>
        <begin position="678"/>
        <end position="695"/>
    </location>
</feature>
<dbReference type="RefSeq" id="WP_153270668.1">
    <property type="nucleotide sequence ID" value="NZ_CP043498.1"/>
</dbReference>
<dbReference type="KEGG" id="rgr:FZ934_08260"/>
<accession>A0A5Q0C3G2</accession>
<evidence type="ECO:0000313" key="3">
    <source>
        <dbReference type="Proteomes" id="UP000326881"/>
    </source>
</evidence>
<feature type="compositionally biased region" description="Basic and acidic residues" evidence="1">
    <location>
        <begin position="696"/>
        <end position="708"/>
    </location>
</feature>
<dbReference type="AlphaFoldDB" id="A0A5Q0C3G2"/>
<protein>
    <submittedName>
        <fullName evidence="2">Transposase family protein</fullName>
    </submittedName>
</protein>
<feature type="region of interest" description="Disordered" evidence="1">
    <location>
        <begin position="621"/>
        <end position="642"/>
    </location>
</feature>
<evidence type="ECO:0000313" key="2">
    <source>
        <dbReference type="EMBL" id="QFY60426.1"/>
    </source>
</evidence>
<evidence type="ECO:0000256" key="1">
    <source>
        <dbReference type="SAM" id="MobiDB-lite"/>
    </source>
</evidence>
<feature type="region of interest" description="Disordered" evidence="1">
    <location>
        <begin position="671"/>
        <end position="732"/>
    </location>
</feature>
<gene>
    <name evidence="2" type="ORF">FZ934_08260</name>
</gene>
<proteinExistence type="predicted"/>
<dbReference type="SUPFAM" id="SSF53098">
    <property type="entry name" value="Ribonuclease H-like"/>
    <property type="match status" value="1"/>
</dbReference>
<dbReference type="EMBL" id="CP043498">
    <property type="protein sequence ID" value="QFY60426.1"/>
    <property type="molecule type" value="Genomic_DNA"/>
</dbReference>
<dbReference type="GO" id="GO:0003676">
    <property type="term" value="F:nucleic acid binding"/>
    <property type="evidence" value="ECO:0007669"/>
    <property type="project" value="InterPro"/>
</dbReference>
<reference evidence="2 3" key="1">
    <citation type="submission" date="2019-08" db="EMBL/GenBank/DDBJ databases">
        <title>Prosopis cineraria nodule microbiome.</title>
        <authorList>
            <person name="Ali R."/>
            <person name="Chaluvadi S.R."/>
            <person name="Wang X."/>
        </authorList>
    </citation>
    <scope>NUCLEOTIDE SEQUENCE [LARGE SCALE GENOMIC DNA]</scope>
    <source>
        <strain evidence="2 3">BG7</strain>
    </source>
</reference>
<dbReference type="Gene3D" id="3.30.420.10">
    <property type="entry name" value="Ribonuclease H-like superfamily/Ribonuclease H"/>
    <property type="match status" value="1"/>
</dbReference>
<dbReference type="InterPro" id="IPR012337">
    <property type="entry name" value="RNaseH-like_sf"/>
</dbReference>
<dbReference type="Proteomes" id="UP000326881">
    <property type="component" value="Chromosome"/>
</dbReference>